<feature type="domain" description="GATA-type" evidence="8">
    <location>
        <begin position="95"/>
        <end position="142"/>
    </location>
</feature>
<dbReference type="PANTHER" id="PTHR10071">
    <property type="entry name" value="TRANSCRIPTION FACTOR GATA FAMILY MEMBER"/>
    <property type="match status" value="1"/>
</dbReference>
<evidence type="ECO:0000256" key="2">
    <source>
        <dbReference type="ARBA" id="ARBA00022723"/>
    </source>
</evidence>
<evidence type="ECO:0000313" key="9">
    <source>
        <dbReference type="EMBL" id="QGN15988.1"/>
    </source>
</evidence>
<keyword evidence="10" id="KW-1185">Reference proteome</keyword>
<accession>A0ABX6EY31</accession>
<proteinExistence type="predicted"/>
<feature type="region of interest" description="Disordered" evidence="7">
    <location>
        <begin position="1"/>
        <end position="97"/>
    </location>
</feature>
<dbReference type="Pfam" id="PF00320">
    <property type="entry name" value="GATA"/>
    <property type="match status" value="1"/>
</dbReference>
<dbReference type="PRINTS" id="PR00619">
    <property type="entry name" value="GATAZNFINGER"/>
</dbReference>
<feature type="region of interest" description="Disordered" evidence="7">
    <location>
        <begin position="332"/>
        <end position="423"/>
    </location>
</feature>
<evidence type="ECO:0000256" key="5">
    <source>
        <dbReference type="ARBA" id="ARBA00023242"/>
    </source>
</evidence>
<feature type="compositionally biased region" description="Polar residues" evidence="7">
    <location>
        <begin position="178"/>
        <end position="205"/>
    </location>
</feature>
<dbReference type="CDD" id="cd00202">
    <property type="entry name" value="ZnF_GATA"/>
    <property type="match status" value="1"/>
</dbReference>
<dbReference type="InterPro" id="IPR039355">
    <property type="entry name" value="Transcription_factor_GATA"/>
</dbReference>
<organism evidence="9 10">
    <name type="scientific">Kluyveromyces marxianus</name>
    <name type="common">Yeast</name>
    <name type="synonym">Candida kefyr</name>
    <dbReference type="NCBI Taxonomy" id="4911"/>
    <lineage>
        <taxon>Eukaryota</taxon>
        <taxon>Fungi</taxon>
        <taxon>Dikarya</taxon>
        <taxon>Ascomycota</taxon>
        <taxon>Saccharomycotina</taxon>
        <taxon>Saccharomycetes</taxon>
        <taxon>Saccharomycetales</taxon>
        <taxon>Saccharomycetaceae</taxon>
        <taxon>Kluyveromyces</taxon>
    </lineage>
</organism>
<feature type="compositionally biased region" description="Low complexity" evidence="7">
    <location>
        <begin position="58"/>
        <end position="69"/>
    </location>
</feature>
<dbReference type="PANTHER" id="PTHR10071:SF281">
    <property type="entry name" value="BOX A-BINDING FACTOR-RELATED"/>
    <property type="match status" value="1"/>
</dbReference>
<gene>
    <name evidence="9" type="primary">GZF3</name>
    <name evidence="9" type="ORF">FIM1_2688</name>
</gene>
<evidence type="ECO:0000256" key="1">
    <source>
        <dbReference type="ARBA" id="ARBA00004123"/>
    </source>
</evidence>
<feature type="compositionally biased region" description="Low complexity" evidence="7">
    <location>
        <begin position="408"/>
        <end position="423"/>
    </location>
</feature>
<feature type="compositionally biased region" description="Polar residues" evidence="7">
    <location>
        <begin position="251"/>
        <end position="271"/>
    </location>
</feature>
<feature type="compositionally biased region" description="Low complexity" evidence="7">
    <location>
        <begin position="337"/>
        <end position="384"/>
    </location>
</feature>
<sequence length="525" mass="57073">MTFEEQSSTMVVSKPALLSDVRDQISGDMGESNGSSNTSVAVGSSGGTEKAELYPVISNDSSAGSSRKSGGSGSGNIDDSGKDIKPNNPASNPVCKNCYTSTTPLWRRDEHGSVLCNACGLFLKLHGRPRPISLKTDVIKSRNRKSTHHDSPNDKKKKDREPGSAAVNPAAKKRKTNDSPQYEQIQQLAGQLAKTVTSPTPNGNWQSQQPQQAQQVQQNSQSAESVDDIKYQKILPKNNQGKGNPLPHLSNILSTPSADYSTPNSPRLSSIQRQAPPLATINEILTNSRNQQGGNSTQLASINSISSNSNNCNHNVGHTEVNQKSLGQLSSIMNNQSLGNPSNGGRNNGNTSTLSPSLLNQQLSQPNQPSQQQQQQQQQQQALLQDKKPLHFSASPPSLEPQQTAAHSTTSSSNSVPFHHQQQQLKQEQQMNMVSDLTHSVNNISANGITTSSLHFPGSPIIKEEEKPSLSLILQSQEEVIKLKTRISELELVTDLYKRHVFELDSRCKALENELLAVQRQNQNK</sequence>
<protein>
    <submittedName>
        <fullName evidence="9">Protein GZF3</fullName>
    </submittedName>
</protein>
<dbReference type="InterPro" id="IPR000679">
    <property type="entry name" value="Znf_GATA"/>
</dbReference>
<keyword evidence="2" id="KW-0479">Metal-binding</keyword>
<keyword evidence="4" id="KW-0862">Zinc</keyword>
<feature type="compositionally biased region" description="Basic and acidic residues" evidence="7">
    <location>
        <begin position="148"/>
        <end position="162"/>
    </location>
</feature>
<reference evidence="9 10" key="2">
    <citation type="submission" date="2019-11" db="EMBL/GenBank/DDBJ databases">
        <authorList>
            <person name="Lu H."/>
        </authorList>
    </citation>
    <scope>NUCLEOTIDE SEQUENCE [LARGE SCALE GENOMIC DNA]</scope>
    <source>
        <strain evidence="9 10">FIM1</strain>
    </source>
</reference>
<evidence type="ECO:0000259" key="8">
    <source>
        <dbReference type="PROSITE" id="PS50114"/>
    </source>
</evidence>
<dbReference type="Proteomes" id="UP000422736">
    <property type="component" value="Chromosome 4"/>
</dbReference>
<dbReference type="PROSITE" id="PS50114">
    <property type="entry name" value="GATA_ZN_FINGER_2"/>
    <property type="match status" value="1"/>
</dbReference>
<dbReference type="InterPro" id="IPR013088">
    <property type="entry name" value="Znf_NHR/GATA"/>
</dbReference>
<evidence type="ECO:0000256" key="7">
    <source>
        <dbReference type="SAM" id="MobiDB-lite"/>
    </source>
</evidence>
<reference evidence="9 10" key="1">
    <citation type="submission" date="2016-03" db="EMBL/GenBank/DDBJ databases">
        <title>How can Kluyveromyces marxianus grow so fast - potential evolutionary course in Saccharomyces Complex revealed by comparative genomics.</title>
        <authorList>
            <person name="Mo W."/>
            <person name="Lu W."/>
            <person name="Yang X."/>
            <person name="Qi J."/>
            <person name="Lv H."/>
        </authorList>
    </citation>
    <scope>NUCLEOTIDE SEQUENCE [LARGE SCALE GENOMIC DNA]</scope>
    <source>
        <strain evidence="9 10">FIM1</strain>
    </source>
</reference>
<keyword evidence="5" id="KW-0539">Nucleus</keyword>
<dbReference type="Gene3D" id="3.30.50.10">
    <property type="entry name" value="Erythroid Transcription Factor GATA-1, subunit A"/>
    <property type="match status" value="1"/>
</dbReference>
<dbReference type="SUPFAM" id="SSF57716">
    <property type="entry name" value="Glucocorticoid receptor-like (DNA-binding domain)"/>
    <property type="match status" value="1"/>
</dbReference>
<dbReference type="EMBL" id="CP015057">
    <property type="protein sequence ID" value="QGN15988.1"/>
    <property type="molecule type" value="Genomic_DNA"/>
</dbReference>
<comment type="subcellular location">
    <subcellularLocation>
        <location evidence="1">Nucleus</location>
    </subcellularLocation>
</comment>
<feature type="compositionally biased region" description="Polar residues" evidence="7">
    <location>
        <begin position="32"/>
        <end position="42"/>
    </location>
</feature>
<feature type="region of interest" description="Disordered" evidence="7">
    <location>
        <begin position="134"/>
        <end position="271"/>
    </location>
</feature>
<feature type="compositionally biased region" description="Low complexity" evidence="7">
    <location>
        <begin position="206"/>
        <end position="222"/>
    </location>
</feature>
<keyword evidence="3 6" id="KW-0863">Zinc-finger</keyword>
<evidence type="ECO:0000256" key="3">
    <source>
        <dbReference type="ARBA" id="ARBA00022771"/>
    </source>
</evidence>
<evidence type="ECO:0000256" key="4">
    <source>
        <dbReference type="ARBA" id="ARBA00022833"/>
    </source>
</evidence>
<dbReference type="SMART" id="SM00401">
    <property type="entry name" value="ZnF_GATA"/>
    <property type="match status" value="1"/>
</dbReference>
<dbReference type="PROSITE" id="PS00344">
    <property type="entry name" value="GATA_ZN_FINGER_1"/>
    <property type="match status" value="1"/>
</dbReference>
<evidence type="ECO:0000313" key="10">
    <source>
        <dbReference type="Proteomes" id="UP000422736"/>
    </source>
</evidence>
<name>A0ABX6EY31_KLUMA</name>
<evidence type="ECO:0000256" key="6">
    <source>
        <dbReference type="PROSITE-ProRule" id="PRU00094"/>
    </source>
</evidence>
<feature type="compositionally biased region" description="Polar residues" evidence="7">
    <location>
        <begin position="1"/>
        <end position="11"/>
    </location>
</feature>